<dbReference type="SUPFAM" id="SSF50952">
    <property type="entry name" value="Soluble quinoprotein glucose dehydrogenase"/>
    <property type="match status" value="1"/>
</dbReference>
<evidence type="ECO:0000313" key="4">
    <source>
        <dbReference type="Proteomes" id="UP000288758"/>
    </source>
</evidence>
<dbReference type="PANTHER" id="PTHR19328:SF75">
    <property type="entry name" value="ALDOSE SUGAR DEHYDROGENASE YLII"/>
    <property type="match status" value="1"/>
</dbReference>
<gene>
    <name evidence="3" type="primary">yliI2</name>
    <name evidence="3" type="ORF">EJ065_1760</name>
</gene>
<dbReference type="Gene3D" id="2.120.10.30">
    <property type="entry name" value="TolB, C-terminal domain"/>
    <property type="match status" value="1"/>
</dbReference>
<proteinExistence type="predicted"/>
<organism evidence="3 4">
    <name type="scientific">Corallococcus coralloides</name>
    <name type="common">Myxococcus coralloides</name>
    <dbReference type="NCBI Taxonomy" id="184914"/>
    <lineage>
        <taxon>Bacteria</taxon>
        <taxon>Pseudomonadati</taxon>
        <taxon>Myxococcota</taxon>
        <taxon>Myxococcia</taxon>
        <taxon>Myxococcales</taxon>
        <taxon>Cystobacterineae</taxon>
        <taxon>Myxococcaceae</taxon>
        <taxon>Corallococcus</taxon>
    </lineage>
</organism>
<name>A0A410RNG9_CORCK</name>
<evidence type="ECO:0000259" key="2">
    <source>
        <dbReference type="Pfam" id="PF07995"/>
    </source>
</evidence>
<dbReference type="Pfam" id="PF07995">
    <property type="entry name" value="GSDH"/>
    <property type="match status" value="1"/>
</dbReference>
<protein>
    <submittedName>
        <fullName evidence="3">Putative lipoprotein</fullName>
    </submittedName>
</protein>
<evidence type="ECO:0000313" key="3">
    <source>
        <dbReference type="EMBL" id="QAT83358.1"/>
    </source>
</evidence>
<dbReference type="InterPro" id="IPR011041">
    <property type="entry name" value="Quinoprot_gluc/sorb_DH_b-prop"/>
</dbReference>
<keyword evidence="3" id="KW-0449">Lipoprotein</keyword>
<dbReference type="EMBL" id="CP034669">
    <property type="protein sequence ID" value="QAT83358.1"/>
    <property type="molecule type" value="Genomic_DNA"/>
</dbReference>
<evidence type="ECO:0000256" key="1">
    <source>
        <dbReference type="SAM" id="MobiDB-lite"/>
    </source>
</evidence>
<dbReference type="PANTHER" id="PTHR19328">
    <property type="entry name" value="HEDGEHOG-INTERACTING PROTEIN"/>
    <property type="match status" value="1"/>
</dbReference>
<dbReference type="InterPro" id="IPR011042">
    <property type="entry name" value="6-blade_b-propeller_TolB-like"/>
</dbReference>
<dbReference type="PROSITE" id="PS51257">
    <property type="entry name" value="PROKAR_LIPOPROTEIN"/>
    <property type="match status" value="1"/>
</dbReference>
<dbReference type="RefSeq" id="WP_128795522.1">
    <property type="nucleotide sequence ID" value="NZ_CP034669.1"/>
</dbReference>
<dbReference type="InterPro" id="IPR012938">
    <property type="entry name" value="Glc/Sorbosone_DH"/>
</dbReference>
<feature type="compositionally biased region" description="Polar residues" evidence="1">
    <location>
        <begin position="25"/>
        <end position="42"/>
    </location>
</feature>
<feature type="domain" description="Glucose/Sorbosone dehydrogenase" evidence="2">
    <location>
        <begin position="108"/>
        <end position="439"/>
    </location>
</feature>
<accession>A0A410RNG9</accession>
<dbReference type="AlphaFoldDB" id="A0A410RNG9"/>
<reference evidence="3 4" key="1">
    <citation type="submission" date="2018-12" db="EMBL/GenBank/DDBJ databases">
        <title>Complete Genome Sequence of the Corallopyronin A producing Myxobacterium Corallococcus coralloides B035.</title>
        <authorList>
            <person name="Bouhired S.M."/>
            <person name="Rupp O."/>
            <person name="Blom J."/>
            <person name="Schaeberle T.F."/>
            <person name="Kehraus S."/>
            <person name="Schiefer A."/>
            <person name="Pfarr K."/>
            <person name="Goesmann A."/>
            <person name="Hoerauf A."/>
            <person name="Koenig G.M."/>
        </authorList>
    </citation>
    <scope>NUCLEOTIDE SEQUENCE [LARGE SCALE GENOMIC DNA]</scope>
    <source>
        <strain evidence="3 4">B035</strain>
    </source>
</reference>
<dbReference type="Proteomes" id="UP000288758">
    <property type="component" value="Chromosome"/>
</dbReference>
<sequence>MRILTTSLVVATLLVGCQEDPEPTSPDSGTQLQDSGVPSQDSGVPENDAGTPENDAGVPEDPLPSGPPVPQGPRNVPEFEPAFPGQTRVPAITTKTPLQVTEIASGFRNPWAIAFLPDQRMLVTEKATGSLYIVTQQGAKSSAVSGLPAVDARGQGGLLDVEVGPDYAQSQLIYWTYSEPRTGGNGLAVARARLVDGAQPRVENVQVIFRMMPTLESTLHSGGRLVFTPDGKLFVTLGERSILAGRVQAQDVKSHFGKVVRINPDGSVPQDNPYLNTPEAKPEIWSIGHRNVLSAALDSQNRLWTVEMGPQGGDEVNRPEAGKDYGWPTIGYGEEYSGQPIHESTQAPGMEQPVYYWDPVIAPSGMTIYSGTLFPEWKNNMFIGGLAAKTLVRLMVRNDRVVGEEHLLKDLDARIREVVQGPEGALYLLTDATNGKVLKVTPK</sequence>
<feature type="region of interest" description="Disordered" evidence="1">
    <location>
        <begin position="18"/>
        <end position="91"/>
    </location>
</feature>
<feature type="compositionally biased region" description="Pro residues" evidence="1">
    <location>
        <begin position="61"/>
        <end position="71"/>
    </location>
</feature>